<dbReference type="InterPro" id="IPR005119">
    <property type="entry name" value="LysR_subst-bd"/>
</dbReference>
<dbReference type="Pfam" id="PF00126">
    <property type="entry name" value="HTH_1"/>
    <property type="match status" value="1"/>
</dbReference>
<organism evidence="6 7">
    <name type="scientific">Anaerosporomusa subterranea</name>
    <dbReference type="NCBI Taxonomy" id="1794912"/>
    <lineage>
        <taxon>Bacteria</taxon>
        <taxon>Bacillati</taxon>
        <taxon>Bacillota</taxon>
        <taxon>Negativicutes</taxon>
        <taxon>Acetonemataceae</taxon>
        <taxon>Anaerosporomusa</taxon>
    </lineage>
</organism>
<evidence type="ECO:0000313" key="7">
    <source>
        <dbReference type="Proteomes" id="UP000076268"/>
    </source>
</evidence>
<dbReference type="RefSeq" id="WP_066243991.1">
    <property type="nucleotide sequence ID" value="NZ_LSGP01000023.1"/>
</dbReference>
<dbReference type="EMBL" id="LSGP01000023">
    <property type="protein sequence ID" value="KYZ75445.1"/>
    <property type="molecule type" value="Genomic_DNA"/>
</dbReference>
<dbReference type="SUPFAM" id="SSF46785">
    <property type="entry name" value="Winged helix' DNA-binding domain"/>
    <property type="match status" value="1"/>
</dbReference>
<dbReference type="PANTHER" id="PTHR30346">
    <property type="entry name" value="TRANSCRIPTIONAL DUAL REGULATOR HCAR-RELATED"/>
    <property type="match status" value="1"/>
</dbReference>
<feature type="domain" description="HTH lysR-type" evidence="5">
    <location>
        <begin position="1"/>
        <end position="58"/>
    </location>
</feature>
<accession>A0A154BNJ4</accession>
<evidence type="ECO:0000259" key="5">
    <source>
        <dbReference type="PROSITE" id="PS50931"/>
    </source>
</evidence>
<evidence type="ECO:0000256" key="3">
    <source>
        <dbReference type="ARBA" id="ARBA00023125"/>
    </source>
</evidence>
<dbReference type="Pfam" id="PF03466">
    <property type="entry name" value="LysR_substrate"/>
    <property type="match status" value="1"/>
</dbReference>
<dbReference type="CDD" id="cd05466">
    <property type="entry name" value="PBP2_LTTR_substrate"/>
    <property type="match status" value="1"/>
</dbReference>
<evidence type="ECO:0000313" key="6">
    <source>
        <dbReference type="EMBL" id="KYZ75445.1"/>
    </source>
</evidence>
<keyword evidence="4" id="KW-0804">Transcription</keyword>
<dbReference type="GO" id="GO:0032993">
    <property type="term" value="C:protein-DNA complex"/>
    <property type="evidence" value="ECO:0007669"/>
    <property type="project" value="TreeGrafter"/>
</dbReference>
<dbReference type="GO" id="GO:0003677">
    <property type="term" value="F:DNA binding"/>
    <property type="evidence" value="ECO:0007669"/>
    <property type="project" value="UniProtKB-KW"/>
</dbReference>
<dbReference type="InterPro" id="IPR000847">
    <property type="entry name" value="LysR_HTH_N"/>
</dbReference>
<name>A0A154BNJ4_ANASB</name>
<dbReference type="PRINTS" id="PR00039">
    <property type="entry name" value="HTHLYSR"/>
</dbReference>
<dbReference type="SUPFAM" id="SSF53850">
    <property type="entry name" value="Periplasmic binding protein-like II"/>
    <property type="match status" value="1"/>
</dbReference>
<comment type="similarity">
    <text evidence="1">Belongs to the LysR transcriptional regulatory family.</text>
</comment>
<comment type="caution">
    <text evidence="6">The sequence shown here is derived from an EMBL/GenBank/DDBJ whole genome shotgun (WGS) entry which is preliminary data.</text>
</comment>
<dbReference type="Gene3D" id="3.40.190.290">
    <property type="match status" value="1"/>
</dbReference>
<dbReference type="PANTHER" id="PTHR30346:SF0">
    <property type="entry name" value="HCA OPERON TRANSCRIPTIONAL ACTIVATOR HCAR"/>
    <property type="match status" value="1"/>
</dbReference>
<protein>
    <recommendedName>
        <fullName evidence="5">HTH lysR-type domain-containing protein</fullName>
    </recommendedName>
</protein>
<proteinExistence type="inferred from homology"/>
<gene>
    <name evidence="6" type="ORF">AXX12_12035</name>
</gene>
<reference evidence="6 7" key="1">
    <citation type="submission" date="2016-02" db="EMBL/GenBank/DDBJ databases">
        <title>Anaerosporomusa subterraneum gen. nov., sp. nov., a spore-forming obligate anaerobe isolated from saprolite.</title>
        <authorList>
            <person name="Choi J.K."/>
            <person name="Shah M."/>
            <person name="Yee N."/>
        </authorList>
    </citation>
    <scope>NUCLEOTIDE SEQUENCE [LARGE SCALE GENOMIC DNA]</scope>
    <source>
        <strain evidence="6 7">RU4</strain>
    </source>
</reference>
<dbReference type="STRING" id="1794912.AXX12_12035"/>
<evidence type="ECO:0000256" key="4">
    <source>
        <dbReference type="ARBA" id="ARBA00023163"/>
    </source>
</evidence>
<sequence>MEFHQLEYFLAVAKYQSFTKAAEEINVSQSSLSIQISKLEAEFGVRLFARTTRALSLTAVGKEFLPFAERIIEDSKAAKTIIEQFVSADKGNIGIGSFPGSRYFGFIDLVSHFKKDFPEIKFDIYEAECLNLLTALKAFDIDVAFLSHYHFAEGITFYPLVKDHTVVVLNQDHPLAGRKSVDLTELATEPLIFNVETTIYRNAMDAFSRADINPNIVLRTHGTLSSTLGFVSSGLGGTMISATVAKFYQHRGFAFLDIDPIIPRMTYLAVPEDKQKRPIINNFVNFVLKNVETSSNH</sequence>
<dbReference type="GO" id="GO:0003700">
    <property type="term" value="F:DNA-binding transcription factor activity"/>
    <property type="evidence" value="ECO:0007669"/>
    <property type="project" value="InterPro"/>
</dbReference>
<dbReference type="InterPro" id="IPR036390">
    <property type="entry name" value="WH_DNA-bd_sf"/>
</dbReference>
<keyword evidence="7" id="KW-1185">Reference proteome</keyword>
<dbReference type="Gene3D" id="1.10.10.10">
    <property type="entry name" value="Winged helix-like DNA-binding domain superfamily/Winged helix DNA-binding domain"/>
    <property type="match status" value="1"/>
</dbReference>
<evidence type="ECO:0000256" key="1">
    <source>
        <dbReference type="ARBA" id="ARBA00009437"/>
    </source>
</evidence>
<evidence type="ECO:0000256" key="2">
    <source>
        <dbReference type="ARBA" id="ARBA00023015"/>
    </source>
</evidence>
<dbReference type="InterPro" id="IPR036388">
    <property type="entry name" value="WH-like_DNA-bd_sf"/>
</dbReference>
<dbReference type="FunFam" id="1.10.10.10:FF:000001">
    <property type="entry name" value="LysR family transcriptional regulator"/>
    <property type="match status" value="1"/>
</dbReference>
<dbReference type="Proteomes" id="UP000076268">
    <property type="component" value="Unassembled WGS sequence"/>
</dbReference>
<keyword evidence="2" id="KW-0805">Transcription regulation</keyword>
<dbReference type="OrthoDB" id="1677645at2"/>
<dbReference type="PROSITE" id="PS50931">
    <property type="entry name" value="HTH_LYSR"/>
    <property type="match status" value="1"/>
</dbReference>
<dbReference type="AlphaFoldDB" id="A0A154BNJ4"/>
<keyword evidence="3" id="KW-0238">DNA-binding</keyword>